<dbReference type="Proteomes" id="UP000712600">
    <property type="component" value="Unassembled WGS sequence"/>
</dbReference>
<organism evidence="2 3">
    <name type="scientific">Brassica cretica</name>
    <name type="common">Mustard</name>
    <dbReference type="NCBI Taxonomy" id="69181"/>
    <lineage>
        <taxon>Eukaryota</taxon>
        <taxon>Viridiplantae</taxon>
        <taxon>Streptophyta</taxon>
        <taxon>Embryophyta</taxon>
        <taxon>Tracheophyta</taxon>
        <taxon>Spermatophyta</taxon>
        <taxon>Magnoliopsida</taxon>
        <taxon>eudicotyledons</taxon>
        <taxon>Gunneridae</taxon>
        <taxon>Pentapetalae</taxon>
        <taxon>rosids</taxon>
        <taxon>malvids</taxon>
        <taxon>Brassicales</taxon>
        <taxon>Brassicaceae</taxon>
        <taxon>Brassiceae</taxon>
        <taxon>Brassica</taxon>
    </lineage>
</organism>
<dbReference type="EMBL" id="QGKX02000004">
    <property type="protein sequence ID" value="KAF3603276.1"/>
    <property type="molecule type" value="Genomic_DNA"/>
</dbReference>
<accession>A0A8S9SNV0</accession>
<comment type="caution">
    <text evidence="2">The sequence shown here is derived from an EMBL/GenBank/DDBJ whole genome shotgun (WGS) entry which is preliminary data.</text>
</comment>
<feature type="compositionally biased region" description="Polar residues" evidence="1">
    <location>
        <begin position="87"/>
        <end position="123"/>
    </location>
</feature>
<gene>
    <name evidence="2" type="ORF">F2Q69_00038796</name>
</gene>
<evidence type="ECO:0000256" key="1">
    <source>
        <dbReference type="SAM" id="MobiDB-lite"/>
    </source>
</evidence>
<dbReference type="AlphaFoldDB" id="A0A8S9SNV0"/>
<proteinExistence type="predicted"/>
<feature type="compositionally biased region" description="Basic and acidic residues" evidence="1">
    <location>
        <begin position="1"/>
        <end position="12"/>
    </location>
</feature>
<feature type="region of interest" description="Disordered" evidence="1">
    <location>
        <begin position="1"/>
        <end position="45"/>
    </location>
</feature>
<evidence type="ECO:0000313" key="3">
    <source>
        <dbReference type="Proteomes" id="UP000712600"/>
    </source>
</evidence>
<feature type="region of interest" description="Disordered" evidence="1">
    <location>
        <begin position="70"/>
        <end position="146"/>
    </location>
</feature>
<evidence type="ECO:0000313" key="2">
    <source>
        <dbReference type="EMBL" id="KAF3603276.1"/>
    </source>
</evidence>
<feature type="compositionally biased region" description="Polar residues" evidence="1">
    <location>
        <begin position="70"/>
        <end position="80"/>
    </location>
</feature>
<reference evidence="2" key="1">
    <citation type="submission" date="2019-12" db="EMBL/GenBank/DDBJ databases">
        <title>Genome sequencing and annotation of Brassica cretica.</title>
        <authorList>
            <person name="Studholme D.J."/>
            <person name="Sarris P."/>
        </authorList>
    </citation>
    <scope>NUCLEOTIDE SEQUENCE</scope>
    <source>
        <strain evidence="2">PFS-109/04</strain>
        <tissue evidence="2">Leaf</tissue>
    </source>
</reference>
<sequence length="146" mass="16836">MHEREEQTRVEHQNTASKLPPNIDLRRRSASSATPETYRDQDHHQRTTCFKSCPFISVFQALKSINRLSKSHPTPFATNTNRRRFSQIRNTKPTESFKSSSDEIPSVTSHHQIQKNKTTNETTIKPAAQSLDSLHLQSHKPEMTEQ</sequence>
<name>A0A8S9SNV0_BRACR</name>
<protein>
    <submittedName>
        <fullName evidence="2">Uncharacterized protein</fullName>
    </submittedName>
</protein>